<evidence type="ECO:0000256" key="7">
    <source>
        <dbReference type="ARBA" id="ARBA00022840"/>
    </source>
</evidence>
<evidence type="ECO:0000256" key="1">
    <source>
        <dbReference type="ARBA" id="ARBA00001936"/>
    </source>
</evidence>
<evidence type="ECO:0000256" key="4">
    <source>
        <dbReference type="ARBA" id="ARBA00022598"/>
    </source>
</evidence>
<proteinExistence type="predicted"/>
<dbReference type="CTD" id="91298"/>
<dbReference type="GO" id="GO:0005524">
    <property type="term" value="F:ATP binding"/>
    <property type="evidence" value="ECO:0007669"/>
    <property type="project" value="UniProtKB-KW"/>
</dbReference>
<dbReference type="Proteomes" id="UP000694620">
    <property type="component" value="Chromosome 1"/>
</dbReference>
<comment type="function">
    <text evidence="11">Functions as an RNA ligase, in vitro. The ligation reaction entails three nucleotidyl transfer steps. In the first step, the RNA ligase reacts with ATP in the absence of nucleic acid to form a covalent ligase-AMP intermediate and release pyrophosphate. In step 2, the ligase-AMP binds to the nucleic acid and transfers the adenylate to the 5'-PO4 terminus to form an adenylylated intermediate. In step 3, the RNA ligase directs the attack of the 3'-OH on the 5'-phosphoanhydride linkage, resulting in a repaired 3'-5' phosphodiester and release of AMP. Exhibits selectivity for single-stranded RNA substrates and may not have nick-sealing activity on double-stranded DNA-RNA hybrids. May play a role in maintaining RNA integrity under stress conditions, for example in response to reactive oxygen species (ROS).</text>
</comment>
<dbReference type="GO" id="GO:0042245">
    <property type="term" value="P:RNA repair"/>
    <property type="evidence" value="ECO:0007669"/>
    <property type="project" value="UniProtKB-KW"/>
</dbReference>
<evidence type="ECO:0000313" key="12">
    <source>
        <dbReference type="Ensembl" id="ENSECRP00000015887.1"/>
    </source>
</evidence>
<dbReference type="Ensembl" id="ENSECRT00000016170.1">
    <property type="protein sequence ID" value="ENSECRP00000015887.1"/>
    <property type="gene ID" value="ENSECRG00000010598.1"/>
</dbReference>
<keyword evidence="7" id="KW-0067">ATP-binding</keyword>
<sequence>MRRLGFVQQKIPCAFLTEVKDEPATKRGNQQFRVLANEKLNPKFLELDIKSAIPTEKLDGTCCYVSTYKGKPYLWARLDRKPNKAADRKFKKFLLSKKETTAFVWNLQEDFKSVPESWVAAHGVQIDNGQLQPDDNGHILGWVPVEENNKQYCWHSSVVNYEIGAALILRPCMDDHNVLEIAAVPLTELVGHTLELIGTNVNANPYGLGNKMQPIHLLVPHGVLQIKNTPSFSYHNLVQWFEECEEAKVEGIVWHCSDGSLFKLHRHHLNLQWPLVNTFLSSRPVVITVDLTQFNSEFAPKSLFLLFSKVNKKKFDHLKGIRFSG</sequence>
<evidence type="ECO:0000256" key="2">
    <source>
        <dbReference type="ARBA" id="ARBA00001946"/>
    </source>
</evidence>
<evidence type="ECO:0000256" key="8">
    <source>
        <dbReference type="ARBA" id="ARBA00034038"/>
    </source>
</evidence>
<comment type="cofactor">
    <cofactor evidence="1">
        <name>Mn(2+)</name>
        <dbReference type="ChEBI" id="CHEBI:29035"/>
    </cofactor>
</comment>
<dbReference type="GeneTree" id="ENSGT00500000044938"/>
<evidence type="ECO:0000256" key="11">
    <source>
        <dbReference type="ARBA" id="ARBA00045151"/>
    </source>
</evidence>
<evidence type="ECO:0000256" key="3">
    <source>
        <dbReference type="ARBA" id="ARBA00012724"/>
    </source>
</evidence>
<comment type="cofactor">
    <cofactor evidence="2">
        <name>Mg(2+)</name>
        <dbReference type="ChEBI" id="CHEBI:18420"/>
    </cofactor>
</comment>
<evidence type="ECO:0000313" key="13">
    <source>
        <dbReference type="Proteomes" id="UP000694620"/>
    </source>
</evidence>
<gene>
    <name evidence="12" type="primary">RLIG1</name>
    <name evidence="12" type="synonym">rlig1</name>
</gene>
<reference evidence="12" key="3">
    <citation type="submission" date="2025-09" db="UniProtKB">
        <authorList>
            <consortium name="Ensembl"/>
        </authorList>
    </citation>
    <scope>IDENTIFICATION</scope>
</reference>
<name>A0A8C4SFJ4_ERPCA</name>
<keyword evidence="5" id="KW-0547">Nucleotide-binding</keyword>
<dbReference type="OrthoDB" id="6021187at2759"/>
<reference evidence="12" key="2">
    <citation type="submission" date="2025-08" db="UniProtKB">
        <authorList>
            <consortium name="Ensembl"/>
        </authorList>
    </citation>
    <scope>IDENTIFICATION</scope>
</reference>
<evidence type="ECO:0000256" key="9">
    <source>
        <dbReference type="ARBA" id="ARBA00035168"/>
    </source>
</evidence>
<dbReference type="GO" id="GO:0000302">
    <property type="term" value="P:response to reactive oxygen species"/>
    <property type="evidence" value="ECO:0007669"/>
    <property type="project" value="InterPro"/>
</dbReference>
<organism evidence="12 13">
    <name type="scientific">Erpetoichthys calabaricus</name>
    <name type="common">Rope fish</name>
    <name type="synonym">Calamoichthys calabaricus</name>
    <dbReference type="NCBI Taxonomy" id="27687"/>
    <lineage>
        <taxon>Eukaryota</taxon>
        <taxon>Metazoa</taxon>
        <taxon>Chordata</taxon>
        <taxon>Craniata</taxon>
        <taxon>Vertebrata</taxon>
        <taxon>Euteleostomi</taxon>
        <taxon>Actinopterygii</taxon>
        <taxon>Polypteriformes</taxon>
        <taxon>Polypteridae</taxon>
        <taxon>Erpetoichthys</taxon>
    </lineage>
</organism>
<keyword evidence="6" id="KW-0692">RNA repair</keyword>
<evidence type="ECO:0000256" key="10">
    <source>
        <dbReference type="ARBA" id="ARBA00035432"/>
    </source>
</evidence>
<dbReference type="AlphaFoldDB" id="A0A8C4SFJ4"/>
<keyword evidence="13" id="KW-1185">Reference proteome</keyword>
<protein>
    <recommendedName>
        <fullName evidence="9">RNA ligase 1</fullName>
        <ecNumber evidence="3">6.5.1.3</ecNumber>
    </recommendedName>
    <alternativeName>
        <fullName evidence="10">RNA ligase</fullName>
    </alternativeName>
</protein>
<evidence type="ECO:0000256" key="6">
    <source>
        <dbReference type="ARBA" id="ARBA00022800"/>
    </source>
</evidence>
<reference evidence="12" key="1">
    <citation type="submission" date="2021-06" db="EMBL/GenBank/DDBJ databases">
        <authorList>
            <consortium name="Wellcome Sanger Institute Data Sharing"/>
        </authorList>
    </citation>
    <scope>NUCLEOTIDE SEQUENCE [LARGE SCALE GENOMIC DNA]</scope>
</reference>
<dbReference type="EC" id="6.5.1.3" evidence="3"/>
<evidence type="ECO:0000256" key="5">
    <source>
        <dbReference type="ARBA" id="ARBA00022741"/>
    </source>
</evidence>
<dbReference type="GO" id="GO:0003972">
    <property type="term" value="F:RNA ligase (ATP) activity"/>
    <property type="evidence" value="ECO:0007669"/>
    <property type="project" value="UniProtKB-EC"/>
</dbReference>
<accession>A0A8C4SFJ4</accession>
<dbReference type="PANTHER" id="PTHR31219:SF2">
    <property type="entry name" value="RNA LIGASE 1"/>
    <property type="match status" value="1"/>
</dbReference>
<keyword evidence="4" id="KW-0436">Ligase</keyword>
<dbReference type="InterPro" id="IPR041211">
    <property type="entry name" value="RLIG1"/>
</dbReference>
<dbReference type="PANTHER" id="PTHR31219">
    <property type="entry name" value="CHROMOSOME 28 C12ORF29 HOMOLOG"/>
    <property type="match status" value="1"/>
</dbReference>
<comment type="catalytic activity">
    <reaction evidence="8">
        <text>ATP + (ribonucleotide)n-3'-hydroxyl + 5'-phospho-(ribonucleotide)m = (ribonucleotide)n+m + AMP + diphosphate.</text>
        <dbReference type="EC" id="6.5.1.3"/>
    </reaction>
</comment>
<dbReference type="Pfam" id="PF17720">
    <property type="entry name" value="RLIG1"/>
    <property type="match status" value="1"/>
</dbReference>